<evidence type="ECO:0000256" key="1">
    <source>
        <dbReference type="SAM" id="MobiDB-lite"/>
    </source>
</evidence>
<feature type="compositionally biased region" description="Basic and acidic residues" evidence="1">
    <location>
        <begin position="101"/>
        <end position="114"/>
    </location>
</feature>
<sequence>MNKQFETLAKEIKDKLAQDMDGIKSRVRSSSASVRGMRDDEEEASRAAIQEELEDVEEPLSAAQGHVHVTLGSVKKMQGFTPMTPEEHQEGNPLRSARPADYLDKKEGRLDSKKSSNVLVAIDEIKTTASLAVDIRDVQEDCQDEEGDLPELTDGDNGDSEDGFLEQKDHEIAEPPAQAGRERSQG</sequence>
<protein>
    <submittedName>
        <fullName evidence="2">Uncharacterized protein</fullName>
    </submittedName>
</protein>
<gene>
    <name evidence="2" type="ORF">CYMTET_17688</name>
</gene>
<feature type="region of interest" description="Disordered" evidence="1">
    <location>
        <begin position="78"/>
        <end position="115"/>
    </location>
</feature>
<feature type="compositionally biased region" description="Acidic residues" evidence="1">
    <location>
        <begin position="140"/>
        <end position="164"/>
    </location>
</feature>
<feature type="region of interest" description="Disordered" evidence="1">
    <location>
        <begin position="22"/>
        <end position="45"/>
    </location>
</feature>
<comment type="caution">
    <text evidence="2">The sequence shown here is derived from an EMBL/GenBank/DDBJ whole genome shotgun (WGS) entry which is preliminary data.</text>
</comment>
<dbReference type="Proteomes" id="UP001190700">
    <property type="component" value="Unassembled WGS sequence"/>
</dbReference>
<proteinExistence type="predicted"/>
<reference evidence="2 3" key="1">
    <citation type="journal article" date="2015" name="Genome Biol. Evol.">
        <title>Comparative Genomics of a Bacterivorous Green Alga Reveals Evolutionary Causalities and Consequences of Phago-Mixotrophic Mode of Nutrition.</title>
        <authorList>
            <person name="Burns J.A."/>
            <person name="Paasch A."/>
            <person name="Narechania A."/>
            <person name="Kim E."/>
        </authorList>
    </citation>
    <scope>NUCLEOTIDE SEQUENCE [LARGE SCALE GENOMIC DNA]</scope>
    <source>
        <strain evidence="2 3">PLY_AMNH</strain>
    </source>
</reference>
<dbReference type="EMBL" id="LGRX02007933">
    <property type="protein sequence ID" value="KAK3274113.1"/>
    <property type="molecule type" value="Genomic_DNA"/>
</dbReference>
<keyword evidence="3" id="KW-1185">Reference proteome</keyword>
<evidence type="ECO:0000313" key="2">
    <source>
        <dbReference type="EMBL" id="KAK3274113.1"/>
    </source>
</evidence>
<organism evidence="2 3">
    <name type="scientific">Cymbomonas tetramitiformis</name>
    <dbReference type="NCBI Taxonomy" id="36881"/>
    <lineage>
        <taxon>Eukaryota</taxon>
        <taxon>Viridiplantae</taxon>
        <taxon>Chlorophyta</taxon>
        <taxon>Pyramimonadophyceae</taxon>
        <taxon>Pyramimonadales</taxon>
        <taxon>Pyramimonadaceae</taxon>
        <taxon>Cymbomonas</taxon>
    </lineage>
</organism>
<dbReference type="AlphaFoldDB" id="A0AAE0L6P2"/>
<name>A0AAE0L6P2_9CHLO</name>
<accession>A0AAE0L6P2</accession>
<feature type="region of interest" description="Disordered" evidence="1">
    <location>
        <begin position="137"/>
        <end position="186"/>
    </location>
</feature>
<evidence type="ECO:0000313" key="3">
    <source>
        <dbReference type="Proteomes" id="UP001190700"/>
    </source>
</evidence>